<keyword evidence="2" id="KW-1185">Reference proteome</keyword>
<protein>
    <submittedName>
        <fullName evidence="1">Uncharacterized protein</fullName>
    </submittedName>
</protein>
<dbReference type="EMBL" id="JAIWYP010000002">
    <property type="protein sequence ID" value="KAH3863671.1"/>
    <property type="molecule type" value="Genomic_DNA"/>
</dbReference>
<name>A0A9D4RCT3_DREPO</name>
<dbReference type="AlphaFoldDB" id="A0A9D4RCT3"/>
<accession>A0A9D4RCT3</accession>
<evidence type="ECO:0000313" key="2">
    <source>
        <dbReference type="Proteomes" id="UP000828390"/>
    </source>
</evidence>
<evidence type="ECO:0000313" key="1">
    <source>
        <dbReference type="EMBL" id="KAH3863671.1"/>
    </source>
</evidence>
<comment type="caution">
    <text evidence="1">The sequence shown here is derived from an EMBL/GenBank/DDBJ whole genome shotgun (WGS) entry which is preliminary data.</text>
</comment>
<organism evidence="1 2">
    <name type="scientific">Dreissena polymorpha</name>
    <name type="common">Zebra mussel</name>
    <name type="synonym">Mytilus polymorpha</name>
    <dbReference type="NCBI Taxonomy" id="45954"/>
    <lineage>
        <taxon>Eukaryota</taxon>
        <taxon>Metazoa</taxon>
        <taxon>Spiralia</taxon>
        <taxon>Lophotrochozoa</taxon>
        <taxon>Mollusca</taxon>
        <taxon>Bivalvia</taxon>
        <taxon>Autobranchia</taxon>
        <taxon>Heteroconchia</taxon>
        <taxon>Euheterodonta</taxon>
        <taxon>Imparidentia</taxon>
        <taxon>Neoheterodontei</taxon>
        <taxon>Myida</taxon>
        <taxon>Dreissenoidea</taxon>
        <taxon>Dreissenidae</taxon>
        <taxon>Dreissena</taxon>
    </lineage>
</organism>
<reference evidence="1" key="2">
    <citation type="submission" date="2020-11" db="EMBL/GenBank/DDBJ databases">
        <authorList>
            <person name="McCartney M.A."/>
            <person name="Auch B."/>
            <person name="Kono T."/>
            <person name="Mallez S."/>
            <person name="Becker A."/>
            <person name="Gohl D.M."/>
            <person name="Silverstein K.A.T."/>
            <person name="Koren S."/>
            <person name="Bechman K.B."/>
            <person name="Herman A."/>
            <person name="Abrahante J.E."/>
            <person name="Garbe J."/>
        </authorList>
    </citation>
    <scope>NUCLEOTIDE SEQUENCE</scope>
    <source>
        <strain evidence="1">Duluth1</strain>
        <tissue evidence="1">Whole animal</tissue>
    </source>
</reference>
<proteinExistence type="predicted"/>
<reference evidence="1" key="1">
    <citation type="journal article" date="2019" name="bioRxiv">
        <title>The Genome of the Zebra Mussel, Dreissena polymorpha: A Resource for Invasive Species Research.</title>
        <authorList>
            <person name="McCartney M.A."/>
            <person name="Auch B."/>
            <person name="Kono T."/>
            <person name="Mallez S."/>
            <person name="Zhang Y."/>
            <person name="Obille A."/>
            <person name="Becker A."/>
            <person name="Abrahante J.E."/>
            <person name="Garbe J."/>
            <person name="Badalamenti J.P."/>
            <person name="Herman A."/>
            <person name="Mangelson H."/>
            <person name="Liachko I."/>
            <person name="Sullivan S."/>
            <person name="Sone E.D."/>
            <person name="Koren S."/>
            <person name="Silverstein K.A.T."/>
            <person name="Beckman K.B."/>
            <person name="Gohl D.M."/>
        </authorList>
    </citation>
    <scope>NUCLEOTIDE SEQUENCE</scope>
    <source>
        <strain evidence="1">Duluth1</strain>
        <tissue evidence="1">Whole animal</tissue>
    </source>
</reference>
<sequence length="93" mass="10811">MRFVNAPAPSLALTSSISVTAVPNLSYSTKHYRKRKLEAEQTGEFRRPYNKMLPYRSCNKRFEDRKFVVSNSSETSEKWKDSLTLIDYGKKKT</sequence>
<gene>
    <name evidence="1" type="ORF">DPMN_026660</name>
</gene>
<dbReference type="Proteomes" id="UP000828390">
    <property type="component" value="Unassembled WGS sequence"/>
</dbReference>